<dbReference type="InterPro" id="IPR019496">
    <property type="entry name" value="NUFIP1_cons_dom"/>
</dbReference>
<keyword evidence="4" id="KW-1185">Reference proteome</keyword>
<dbReference type="GO" id="GO:0000492">
    <property type="term" value="P:box C/D snoRNP assembly"/>
    <property type="evidence" value="ECO:0007669"/>
    <property type="project" value="TreeGrafter"/>
</dbReference>
<reference evidence="4" key="2">
    <citation type="submission" date="2015-01" db="EMBL/GenBank/DDBJ databases">
        <title>Evolutionary Origins and Diversification of the Mycorrhizal Mutualists.</title>
        <authorList>
            <consortium name="DOE Joint Genome Institute"/>
            <consortium name="Mycorrhizal Genomics Consortium"/>
            <person name="Kohler A."/>
            <person name="Kuo A."/>
            <person name="Nagy L.G."/>
            <person name="Floudas D."/>
            <person name="Copeland A."/>
            <person name="Barry K.W."/>
            <person name="Cichocki N."/>
            <person name="Veneault-Fourrey C."/>
            <person name="LaButti K."/>
            <person name="Lindquist E.A."/>
            <person name="Lipzen A."/>
            <person name="Lundell T."/>
            <person name="Morin E."/>
            <person name="Murat C."/>
            <person name="Riley R."/>
            <person name="Ohm R."/>
            <person name="Sun H."/>
            <person name="Tunlid A."/>
            <person name="Henrissat B."/>
            <person name="Grigoriev I.V."/>
            <person name="Hibbett D.S."/>
            <person name="Martin F."/>
        </authorList>
    </citation>
    <scope>NUCLEOTIDE SEQUENCE [LARGE SCALE GENOMIC DNA]</scope>
    <source>
        <strain evidence="4">F 1598</strain>
    </source>
</reference>
<reference evidence="3 4" key="1">
    <citation type="submission" date="2014-04" db="EMBL/GenBank/DDBJ databases">
        <authorList>
            <consortium name="DOE Joint Genome Institute"/>
            <person name="Kuo A."/>
            <person name="Tarkka M."/>
            <person name="Buscot F."/>
            <person name="Kohler A."/>
            <person name="Nagy L.G."/>
            <person name="Floudas D."/>
            <person name="Copeland A."/>
            <person name="Barry K.W."/>
            <person name="Cichocki N."/>
            <person name="Veneault-Fourrey C."/>
            <person name="LaButti K."/>
            <person name="Lindquist E.A."/>
            <person name="Lipzen A."/>
            <person name="Lundell T."/>
            <person name="Morin E."/>
            <person name="Murat C."/>
            <person name="Sun H."/>
            <person name="Tunlid A."/>
            <person name="Henrissat B."/>
            <person name="Grigoriev I.V."/>
            <person name="Hibbett D.S."/>
            <person name="Martin F."/>
            <person name="Nordberg H.P."/>
            <person name="Cantor M.N."/>
            <person name="Hua S.X."/>
        </authorList>
    </citation>
    <scope>NUCLEOTIDE SEQUENCE [LARGE SCALE GENOMIC DNA]</scope>
    <source>
        <strain evidence="3 4">F 1598</strain>
    </source>
</reference>
<feature type="compositionally biased region" description="Low complexity" evidence="1">
    <location>
        <begin position="301"/>
        <end position="314"/>
    </location>
</feature>
<sequence length="484" mass="52515">MQPRRGLPPAPASLPVAPHLAHTTANYAGTLPMSSQGALTAQAVTAALSNPYAQISYHSSHYAQAYTQYNGNGSPWPATNAEGYTLSSTYVPGMPGPFSAGPSQFTRNGDNTHNHSAGHSPSSQPHNTSSQGSWYQFGNSRCTYKNCTFTGSQKALEIHMMDRHLIYPPGWDNKKQKDWDADPSLKGIPIPIQGTTINLDDPEILDAWIAERKKRWPSTTRVEDKKRKLDEARARGQISVDDPALLRGKRRKTDGGSKDFQHPERGSDSARSRGRGRGRGRGTDSGWRGRGRGGSTVQPRVVTEGSSSTGVVLSAPRVPLSSAAKDTNAGSESDSDAPPEVITSKAPPSVEYDAEEVLDLALEIEPPMRNKAEVSDIPEVTRVSSNPMKPLNKHRPAQPKKAPYNPFASRPTLLRNLLLPEIRVTVSNLSQVIRFLVDNDFLRGVEMKPGEADEKLIEVIGDSTALAVPESEGVKEEDTSTSTQ</sequence>
<dbReference type="HOGENOM" id="CLU_024455_0_0_1"/>
<evidence type="ECO:0000256" key="1">
    <source>
        <dbReference type="SAM" id="MobiDB-lite"/>
    </source>
</evidence>
<name>A0A0C3C6M7_PILCF</name>
<dbReference type="Proteomes" id="UP000054166">
    <property type="component" value="Unassembled WGS sequence"/>
</dbReference>
<dbReference type="PANTHER" id="PTHR13309:SF0">
    <property type="entry name" value="FMR1-INTERACTING PROTEIN NUFIP1"/>
    <property type="match status" value="1"/>
</dbReference>
<dbReference type="InterPro" id="IPR039136">
    <property type="entry name" value="NUFIP1-like"/>
</dbReference>
<feature type="compositionally biased region" description="Basic and acidic residues" evidence="1">
    <location>
        <begin position="253"/>
        <end position="271"/>
    </location>
</feature>
<dbReference type="GO" id="GO:0005634">
    <property type="term" value="C:nucleus"/>
    <property type="evidence" value="ECO:0007669"/>
    <property type="project" value="TreeGrafter"/>
</dbReference>
<evidence type="ECO:0000259" key="2">
    <source>
        <dbReference type="Pfam" id="PF10453"/>
    </source>
</evidence>
<protein>
    <recommendedName>
        <fullName evidence="2">FMR1-interacting protein 1 conserved domain-containing protein</fullName>
    </recommendedName>
</protein>
<dbReference type="Pfam" id="PF10453">
    <property type="entry name" value="NUFIP1"/>
    <property type="match status" value="1"/>
</dbReference>
<feature type="domain" description="FMR1-interacting protein 1 conserved" evidence="2">
    <location>
        <begin position="187"/>
        <end position="237"/>
    </location>
</feature>
<dbReference type="InParanoid" id="A0A0C3C6M7"/>
<proteinExistence type="predicted"/>
<feature type="compositionally biased region" description="Basic and acidic residues" evidence="1">
    <location>
        <begin position="221"/>
        <end position="234"/>
    </location>
</feature>
<feature type="region of interest" description="Disordered" evidence="1">
    <location>
        <begin position="383"/>
        <end position="407"/>
    </location>
</feature>
<dbReference type="PANTHER" id="PTHR13309">
    <property type="entry name" value="NUCLEAR FRAGILE X MENTAL RETARDATION PROTEIN INTERACTING PROTEIN 1"/>
    <property type="match status" value="1"/>
</dbReference>
<dbReference type="STRING" id="765440.A0A0C3C6M7"/>
<feature type="region of interest" description="Disordered" evidence="1">
    <location>
        <begin position="215"/>
        <end position="350"/>
    </location>
</feature>
<dbReference type="OrthoDB" id="273070at2759"/>
<evidence type="ECO:0000313" key="3">
    <source>
        <dbReference type="EMBL" id="KIM85317.1"/>
    </source>
</evidence>
<evidence type="ECO:0000313" key="4">
    <source>
        <dbReference type="Proteomes" id="UP000054166"/>
    </source>
</evidence>
<dbReference type="EMBL" id="KN832985">
    <property type="protein sequence ID" value="KIM85317.1"/>
    <property type="molecule type" value="Genomic_DNA"/>
</dbReference>
<organism evidence="3 4">
    <name type="scientific">Piloderma croceum (strain F 1598)</name>
    <dbReference type="NCBI Taxonomy" id="765440"/>
    <lineage>
        <taxon>Eukaryota</taxon>
        <taxon>Fungi</taxon>
        <taxon>Dikarya</taxon>
        <taxon>Basidiomycota</taxon>
        <taxon>Agaricomycotina</taxon>
        <taxon>Agaricomycetes</taxon>
        <taxon>Agaricomycetidae</taxon>
        <taxon>Atheliales</taxon>
        <taxon>Atheliaceae</taxon>
        <taxon>Piloderma</taxon>
    </lineage>
</organism>
<gene>
    <name evidence="3" type="ORF">PILCRDRAFT_5641</name>
</gene>
<accession>A0A0C3C6M7</accession>
<feature type="compositionally biased region" description="Polar residues" evidence="1">
    <location>
        <begin position="101"/>
        <end position="132"/>
    </location>
</feature>
<dbReference type="GO" id="GO:0003723">
    <property type="term" value="F:RNA binding"/>
    <property type="evidence" value="ECO:0007669"/>
    <property type="project" value="InterPro"/>
</dbReference>
<feature type="region of interest" description="Disordered" evidence="1">
    <location>
        <begin position="96"/>
        <end position="132"/>
    </location>
</feature>
<dbReference type="AlphaFoldDB" id="A0A0C3C6M7"/>